<keyword evidence="1" id="KW-0805">Transcription regulation</keyword>
<sequence>MAVVLDAAAHPPADRADLVHEMIAGSGVRRRVELNAPAAAVDVRAEAWRMGATQVLRTTGTGLTLTRTARDVRTDAPEMMAIALSAGPCTYSVRGTTSELDADGVVLVDFATPYAFAHAGRRGSSFTTHIPYAELGLDVDAVRAAIPRLASSGLLPLVRGHLVQMRATVDLTRALIVSAAGDRREREVLHGTLRARVVSHIRAHLHERDLTPARIAAVHHVSVRTLYNAWGDQDGSLADWIIRQRLERARRDLALGAGAPTISGVARAWGFVSAAHSTRRFRAAYGVSPREWVHRSRSGGGPPVRPS</sequence>
<evidence type="ECO:0000256" key="3">
    <source>
        <dbReference type="ARBA" id="ARBA00023163"/>
    </source>
</evidence>
<accession>A0A6J4PVK2</accession>
<reference evidence="5" key="1">
    <citation type="submission" date="2020-02" db="EMBL/GenBank/DDBJ databases">
        <authorList>
            <person name="Meier V. D."/>
        </authorList>
    </citation>
    <scope>NUCLEOTIDE SEQUENCE</scope>
    <source>
        <strain evidence="5">AVDCRST_MAG66</strain>
    </source>
</reference>
<dbReference type="Gene3D" id="1.10.10.60">
    <property type="entry name" value="Homeodomain-like"/>
    <property type="match status" value="1"/>
</dbReference>
<dbReference type="Pfam" id="PF12833">
    <property type="entry name" value="HTH_18"/>
    <property type="match status" value="1"/>
</dbReference>
<proteinExistence type="predicted"/>
<dbReference type="InterPro" id="IPR018060">
    <property type="entry name" value="HTH_AraC"/>
</dbReference>
<dbReference type="InterPro" id="IPR009057">
    <property type="entry name" value="Homeodomain-like_sf"/>
</dbReference>
<dbReference type="EMBL" id="CADCUS010000442">
    <property type="protein sequence ID" value="CAA9427190.1"/>
    <property type="molecule type" value="Genomic_DNA"/>
</dbReference>
<dbReference type="GO" id="GO:0003700">
    <property type="term" value="F:DNA-binding transcription factor activity"/>
    <property type="evidence" value="ECO:0007669"/>
    <property type="project" value="InterPro"/>
</dbReference>
<dbReference type="PANTHER" id="PTHR46796:SF6">
    <property type="entry name" value="ARAC SUBFAMILY"/>
    <property type="match status" value="1"/>
</dbReference>
<name>A0A6J4PVK2_9PSEU</name>
<dbReference type="InterPro" id="IPR050204">
    <property type="entry name" value="AraC_XylS_family_regulators"/>
</dbReference>
<dbReference type="SUPFAM" id="SSF46689">
    <property type="entry name" value="Homeodomain-like"/>
    <property type="match status" value="1"/>
</dbReference>
<protein>
    <recommendedName>
        <fullName evidence="4">HTH araC/xylS-type domain-containing protein</fullName>
    </recommendedName>
</protein>
<dbReference type="PANTHER" id="PTHR46796">
    <property type="entry name" value="HTH-TYPE TRANSCRIPTIONAL ACTIVATOR RHAS-RELATED"/>
    <property type="match status" value="1"/>
</dbReference>
<dbReference type="AlphaFoldDB" id="A0A6J4PVK2"/>
<evidence type="ECO:0000259" key="4">
    <source>
        <dbReference type="PROSITE" id="PS01124"/>
    </source>
</evidence>
<keyword evidence="3" id="KW-0804">Transcription</keyword>
<dbReference type="PROSITE" id="PS01124">
    <property type="entry name" value="HTH_ARAC_FAMILY_2"/>
    <property type="match status" value="1"/>
</dbReference>
<keyword evidence="2" id="KW-0238">DNA-binding</keyword>
<evidence type="ECO:0000313" key="5">
    <source>
        <dbReference type="EMBL" id="CAA9427190.1"/>
    </source>
</evidence>
<gene>
    <name evidence="5" type="ORF">AVDCRST_MAG66-3041</name>
</gene>
<feature type="domain" description="HTH araC/xylS-type" evidence="4">
    <location>
        <begin position="195"/>
        <end position="295"/>
    </location>
</feature>
<dbReference type="GO" id="GO:0043565">
    <property type="term" value="F:sequence-specific DNA binding"/>
    <property type="evidence" value="ECO:0007669"/>
    <property type="project" value="InterPro"/>
</dbReference>
<evidence type="ECO:0000256" key="1">
    <source>
        <dbReference type="ARBA" id="ARBA00023015"/>
    </source>
</evidence>
<dbReference type="SMART" id="SM00342">
    <property type="entry name" value="HTH_ARAC"/>
    <property type="match status" value="1"/>
</dbReference>
<evidence type="ECO:0000256" key="2">
    <source>
        <dbReference type="ARBA" id="ARBA00023125"/>
    </source>
</evidence>
<organism evidence="5">
    <name type="scientific">uncultured Pseudonocardia sp</name>
    <dbReference type="NCBI Taxonomy" id="211455"/>
    <lineage>
        <taxon>Bacteria</taxon>
        <taxon>Bacillati</taxon>
        <taxon>Actinomycetota</taxon>
        <taxon>Actinomycetes</taxon>
        <taxon>Pseudonocardiales</taxon>
        <taxon>Pseudonocardiaceae</taxon>
        <taxon>Pseudonocardia</taxon>
        <taxon>environmental samples</taxon>
    </lineage>
</organism>